<evidence type="ECO:0000313" key="1">
    <source>
        <dbReference type="EMBL" id="KAH8520970.1"/>
    </source>
</evidence>
<evidence type="ECO:0000313" key="2">
    <source>
        <dbReference type="Proteomes" id="UP000807159"/>
    </source>
</evidence>
<reference evidence="1" key="1">
    <citation type="journal article" date="2021" name="J. Hered.">
        <title>Genome Assembly of Salicaceae Populus deltoides (Eastern Cottonwood) I-69 Based on Nanopore Sequencing and Hi-C Technologies.</title>
        <authorList>
            <person name="Bai S."/>
            <person name="Wu H."/>
            <person name="Zhang J."/>
            <person name="Pan Z."/>
            <person name="Zhao W."/>
            <person name="Li Z."/>
            <person name="Tong C."/>
        </authorList>
    </citation>
    <scope>NUCLEOTIDE SEQUENCE</scope>
    <source>
        <tissue evidence="1">Leaf</tissue>
    </source>
</reference>
<accession>A0A8T2ZUG9</accession>
<comment type="caution">
    <text evidence="1">The sequence shown here is derived from an EMBL/GenBank/DDBJ whole genome shotgun (WGS) entry which is preliminary data.</text>
</comment>
<gene>
    <name evidence="1" type="ORF">H0E87_002135</name>
</gene>
<dbReference type="Proteomes" id="UP000807159">
    <property type="component" value="Chromosome 1"/>
</dbReference>
<organism evidence="1 2">
    <name type="scientific">Populus deltoides</name>
    <name type="common">Eastern poplar</name>
    <name type="synonym">Eastern cottonwood</name>
    <dbReference type="NCBI Taxonomy" id="3696"/>
    <lineage>
        <taxon>Eukaryota</taxon>
        <taxon>Viridiplantae</taxon>
        <taxon>Streptophyta</taxon>
        <taxon>Embryophyta</taxon>
        <taxon>Tracheophyta</taxon>
        <taxon>Spermatophyta</taxon>
        <taxon>Magnoliopsida</taxon>
        <taxon>eudicotyledons</taxon>
        <taxon>Gunneridae</taxon>
        <taxon>Pentapetalae</taxon>
        <taxon>rosids</taxon>
        <taxon>fabids</taxon>
        <taxon>Malpighiales</taxon>
        <taxon>Salicaceae</taxon>
        <taxon>Saliceae</taxon>
        <taxon>Populus</taxon>
    </lineage>
</organism>
<sequence>MGGALLRTASSDAGGEEIEFSGGTTPVGRTTKRERVWRVAILEEGWQSGSFGLLQKEREMKGVKMVHKRQGAIFGLVSKRGGCGRPLSIGKRRLAAVGLILREESLRLKVEDERQGALLLWFPLVLAPGRESKGYGF</sequence>
<proteinExistence type="predicted"/>
<keyword evidence="2" id="KW-1185">Reference proteome</keyword>
<name>A0A8T2ZUG9_POPDE</name>
<protein>
    <submittedName>
        <fullName evidence="1">Uncharacterized protein</fullName>
    </submittedName>
</protein>
<dbReference type="EMBL" id="JACEGQ020000001">
    <property type="protein sequence ID" value="KAH8520970.1"/>
    <property type="molecule type" value="Genomic_DNA"/>
</dbReference>
<dbReference type="AlphaFoldDB" id="A0A8T2ZUG9"/>